<dbReference type="GO" id="GO:0050660">
    <property type="term" value="F:flavin adenine dinucleotide binding"/>
    <property type="evidence" value="ECO:0007669"/>
    <property type="project" value="InterPro"/>
</dbReference>
<sequence>MAIKLSKRLGIEADIFDYSSEVGGTWHANTYPGCACDVPSHLYSFSYELNPNWTENYSPQPEIYAYLRRVAKKYDVYKNLQLNTTVLKLEWIPAMNQWKVDYCHKDHPEQVQSKHYDLVVSAIGGLRVPKIPSQLKGFAGTVIHTAQWDLSVDFTGKRVGLVGSGASAVQVLPYLQKSASHLYNFQRTPSWVGPRVRYKYSSFVKTLFTWIPLAMMLYRWFLYCYFDSRVFAFTHPRSYLVRRVTKKFAASIADRLKAAGRPDLAISLMPDFAIGCKRVLGSEDYYETLAQENVTVIPHALDKIDGQTLYSDGQGYEVDILVLATGFDIQDHFGDLTVIGKDGVNLHDLWEKDSPKTYKTVMISGFPNFFHLLGPGSALGHSSVIEMIECQANFCTDRIKDMNHYGLDYLEPTAEAQEKFTSKLIEDLKTSVWVSGGCVSWYQQKNGSVNLWSGSVTSFWWELKRSSIQDFVQTHEHERKKLV</sequence>
<dbReference type="OrthoDB" id="74360at2759"/>
<dbReference type="SUPFAM" id="SSF51905">
    <property type="entry name" value="FAD/NAD(P)-binding domain"/>
    <property type="match status" value="1"/>
</dbReference>
<dbReference type="InterPro" id="IPR020946">
    <property type="entry name" value="Flavin_mOase-like"/>
</dbReference>
<dbReference type="Pfam" id="PF00743">
    <property type="entry name" value="FMO-like"/>
    <property type="match status" value="1"/>
</dbReference>
<dbReference type="STRING" id="4829.A0A163MEZ0"/>
<protein>
    <submittedName>
        <fullName evidence="5">Uncharacterized protein</fullName>
    </submittedName>
</protein>
<evidence type="ECO:0000256" key="1">
    <source>
        <dbReference type="ARBA" id="ARBA00010139"/>
    </source>
</evidence>
<dbReference type="Proteomes" id="UP000078561">
    <property type="component" value="Unassembled WGS sequence"/>
</dbReference>
<dbReference type="GO" id="GO:0004499">
    <property type="term" value="F:N,N-dimethylaniline monooxygenase activity"/>
    <property type="evidence" value="ECO:0007669"/>
    <property type="project" value="InterPro"/>
</dbReference>
<dbReference type="OMA" id="QTHEHER"/>
<dbReference type="InterPro" id="IPR036188">
    <property type="entry name" value="FAD/NAD-bd_sf"/>
</dbReference>
<dbReference type="Gene3D" id="3.50.50.60">
    <property type="entry name" value="FAD/NAD(P)-binding domain"/>
    <property type="match status" value="2"/>
</dbReference>
<name>A0A163MEZ0_ABSGL</name>
<proteinExistence type="inferred from homology"/>
<evidence type="ECO:0000256" key="2">
    <source>
        <dbReference type="ARBA" id="ARBA00022630"/>
    </source>
</evidence>
<organism evidence="5">
    <name type="scientific">Absidia glauca</name>
    <name type="common">Pin mould</name>
    <dbReference type="NCBI Taxonomy" id="4829"/>
    <lineage>
        <taxon>Eukaryota</taxon>
        <taxon>Fungi</taxon>
        <taxon>Fungi incertae sedis</taxon>
        <taxon>Mucoromycota</taxon>
        <taxon>Mucoromycotina</taxon>
        <taxon>Mucoromycetes</taxon>
        <taxon>Mucorales</taxon>
        <taxon>Cunninghamellaceae</taxon>
        <taxon>Absidia</taxon>
    </lineage>
</organism>
<accession>A0A163MEZ0</accession>
<comment type="similarity">
    <text evidence="1">Belongs to the FAD-binding monooxygenase family.</text>
</comment>
<evidence type="ECO:0000313" key="6">
    <source>
        <dbReference type="Proteomes" id="UP000078561"/>
    </source>
</evidence>
<dbReference type="PANTHER" id="PTHR42877">
    <property type="entry name" value="L-ORNITHINE N(5)-MONOOXYGENASE-RELATED"/>
    <property type="match status" value="1"/>
</dbReference>
<keyword evidence="6" id="KW-1185">Reference proteome</keyword>
<dbReference type="EMBL" id="LT554351">
    <property type="protein sequence ID" value="SAM04259.1"/>
    <property type="molecule type" value="Genomic_DNA"/>
</dbReference>
<dbReference type="AlphaFoldDB" id="A0A163MEZ0"/>
<evidence type="ECO:0000313" key="5">
    <source>
        <dbReference type="EMBL" id="SAM04259.1"/>
    </source>
</evidence>
<reference evidence="5" key="1">
    <citation type="submission" date="2016-04" db="EMBL/GenBank/DDBJ databases">
        <authorList>
            <person name="Evans L.H."/>
            <person name="Alamgir A."/>
            <person name="Owens N."/>
            <person name="Weber N.D."/>
            <person name="Virtaneva K."/>
            <person name="Barbian K."/>
            <person name="Babar A."/>
            <person name="Rosenke K."/>
        </authorList>
    </citation>
    <scope>NUCLEOTIDE SEQUENCE [LARGE SCALE GENOMIC DNA]</scope>
    <source>
        <strain evidence="5">CBS 101.48</strain>
    </source>
</reference>
<evidence type="ECO:0000256" key="3">
    <source>
        <dbReference type="ARBA" id="ARBA00022827"/>
    </source>
</evidence>
<dbReference type="InterPro" id="IPR051209">
    <property type="entry name" value="FAD-bind_Monooxygenase_sf"/>
</dbReference>
<keyword evidence="2" id="KW-0285">Flavoprotein</keyword>
<dbReference type="GO" id="GO:0050661">
    <property type="term" value="F:NADP binding"/>
    <property type="evidence" value="ECO:0007669"/>
    <property type="project" value="InterPro"/>
</dbReference>
<evidence type="ECO:0000256" key="4">
    <source>
        <dbReference type="ARBA" id="ARBA00023002"/>
    </source>
</evidence>
<dbReference type="InParanoid" id="A0A163MEZ0"/>
<keyword evidence="3" id="KW-0274">FAD</keyword>
<keyword evidence="4" id="KW-0560">Oxidoreductase</keyword>
<gene>
    <name evidence="5" type="primary">ABSGL_10119.1 scaffold 11786</name>
</gene>
<dbReference type="PANTHER" id="PTHR42877:SF4">
    <property type="entry name" value="FAD_NAD(P)-BINDING DOMAIN-CONTAINING PROTEIN-RELATED"/>
    <property type="match status" value="1"/>
</dbReference>